<accession>A0A6T8ML85</accession>
<evidence type="ECO:0000256" key="3">
    <source>
        <dbReference type="SAM" id="SignalP"/>
    </source>
</evidence>
<dbReference type="SUPFAM" id="SSF50891">
    <property type="entry name" value="Cyclophilin-like"/>
    <property type="match status" value="1"/>
</dbReference>
<reference evidence="6" key="1">
    <citation type="submission" date="2021-01" db="EMBL/GenBank/DDBJ databases">
        <authorList>
            <person name="Corre E."/>
            <person name="Pelletier E."/>
            <person name="Niang G."/>
            <person name="Scheremetjew M."/>
            <person name="Finn R."/>
            <person name="Kale V."/>
            <person name="Holt S."/>
            <person name="Cochrane G."/>
            <person name="Meng A."/>
            <person name="Brown T."/>
            <person name="Cohen L."/>
        </authorList>
    </citation>
    <scope>NUCLEOTIDE SEQUENCE</scope>
    <source>
        <strain evidence="6">CCAP1064/1</strain>
    </source>
</reference>
<gene>
    <name evidence="5" type="ORF">PINE0816_LOCUS17325</name>
    <name evidence="6" type="ORF">PINE0816_LOCUS17326</name>
</gene>
<dbReference type="PANTHER" id="PTHR45625:SF6">
    <property type="entry name" value="SPLICEOSOME-ASSOCIATED PROTEIN CWC27 HOMOLOG"/>
    <property type="match status" value="1"/>
</dbReference>
<dbReference type="AlphaFoldDB" id="A0A6T8ML85"/>
<proteinExistence type="predicted"/>
<feature type="chain" id="PRO_5035585048" description="PPIase cyclophilin-type domain-containing protein" evidence="3">
    <location>
        <begin position="28"/>
        <end position="306"/>
    </location>
</feature>
<dbReference type="Pfam" id="PF00160">
    <property type="entry name" value="Pro_isomerase"/>
    <property type="match status" value="1"/>
</dbReference>
<dbReference type="InterPro" id="IPR044666">
    <property type="entry name" value="Cyclophilin_A-like"/>
</dbReference>
<feature type="signal peptide" evidence="3">
    <location>
        <begin position="1"/>
        <end position="27"/>
    </location>
</feature>
<dbReference type="PANTHER" id="PTHR45625">
    <property type="entry name" value="PEPTIDYL-PROLYL CIS-TRANS ISOMERASE-RELATED"/>
    <property type="match status" value="1"/>
</dbReference>
<evidence type="ECO:0000259" key="4">
    <source>
        <dbReference type="PROSITE" id="PS50072"/>
    </source>
</evidence>
<dbReference type="InterPro" id="IPR029000">
    <property type="entry name" value="Cyclophilin-like_dom_sf"/>
</dbReference>
<comment type="subcellular location">
    <subcellularLocation>
        <location evidence="1">Nucleus</location>
    </subcellularLocation>
</comment>
<evidence type="ECO:0000256" key="1">
    <source>
        <dbReference type="ARBA" id="ARBA00004123"/>
    </source>
</evidence>
<evidence type="ECO:0000256" key="2">
    <source>
        <dbReference type="ARBA" id="ARBA00023242"/>
    </source>
</evidence>
<dbReference type="Gene3D" id="2.40.100.10">
    <property type="entry name" value="Cyclophilin-like"/>
    <property type="match status" value="1"/>
</dbReference>
<dbReference type="EMBL" id="HBEL01037055">
    <property type="protein sequence ID" value="CAD8421174.1"/>
    <property type="molecule type" value="Transcribed_RNA"/>
</dbReference>
<sequence>MEPPFYPSVRGKLLLTVGFLAMIMANSQENPGKQFKMTVRNELTKDVTLFWEAKTDDYRREVGLIKSHGGEATFDTFAGHLFSYVHEEERHFVEAPAEAEEHYVVLNANEEDIIVRCSTTARGLKDIERLIDFHVRPNWSPKGAARFLSLVRNKHYDGVAINRVVKNFLTQFGIPSNPETRLELGSLEFQDDPNVGIPFEPGMLSFAGSGNNSRTSEVFIVMPDCIHLSSFGKEPWETPFGFVGSFEESVVTDWYDGYGDMPPDGNGPDPQKIYPENGYEYLEKEFPKMDYINECIVVKDFLDEEL</sequence>
<organism evidence="6">
    <name type="scientific">Proboscia inermis</name>
    <dbReference type="NCBI Taxonomy" id="420281"/>
    <lineage>
        <taxon>Eukaryota</taxon>
        <taxon>Sar</taxon>
        <taxon>Stramenopiles</taxon>
        <taxon>Ochrophyta</taxon>
        <taxon>Bacillariophyta</taxon>
        <taxon>Coscinodiscophyceae</taxon>
        <taxon>Rhizosoleniophycidae</taxon>
        <taxon>Rhizosoleniales</taxon>
        <taxon>Rhizosoleniaceae</taxon>
        <taxon>Proboscia</taxon>
    </lineage>
</organism>
<evidence type="ECO:0000313" key="6">
    <source>
        <dbReference type="EMBL" id="CAD8421175.1"/>
    </source>
</evidence>
<dbReference type="GO" id="GO:0071013">
    <property type="term" value="C:catalytic step 2 spliceosome"/>
    <property type="evidence" value="ECO:0007669"/>
    <property type="project" value="TreeGrafter"/>
</dbReference>
<name>A0A6T8ML85_9STRA</name>
<feature type="domain" description="PPIase cyclophilin-type" evidence="4">
    <location>
        <begin position="131"/>
        <end position="251"/>
    </location>
</feature>
<protein>
    <recommendedName>
        <fullName evidence="4">PPIase cyclophilin-type domain-containing protein</fullName>
    </recommendedName>
</protein>
<dbReference type="EMBL" id="HBEL01037056">
    <property type="protein sequence ID" value="CAD8421175.1"/>
    <property type="molecule type" value="Transcribed_RNA"/>
</dbReference>
<evidence type="ECO:0000313" key="5">
    <source>
        <dbReference type="EMBL" id="CAD8421174.1"/>
    </source>
</evidence>
<dbReference type="PROSITE" id="PS50072">
    <property type="entry name" value="CSA_PPIASE_2"/>
    <property type="match status" value="1"/>
</dbReference>
<dbReference type="GO" id="GO:0003755">
    <property type="term" value="F:peptidyl-prolyl cis-trans isomerase activity"/>
    <property type="evidence" value="ECO:0007669"/>
    <property type="project" value="InterPro"/>
</dbReference>
<dbReference type="InterPro" id="IPR002130">
    <property type="entry name" value="Cyclophilin-type_PPIase_dom"/>
</dbReference>
<keyword evidence="2" id="KW-0539">Nucleus</keyword>
<keyword evidence="3" id="KW-0732">Signal</keyword>